<evidence type="ECO:0000313" key="7">
    <source>
        <dbReference type="EMBL" id="MBU5485559.1"/>
    </source>
</evidence>
<feature type="domain" description="RNA polymerase sigma factor 70 region 4 type 2" evidence="6">
    <location>
        <begin position="91"/>
        <end position="140"/>
    </location>
</feature>
<keyword evidence="8" id="KW-1185">Reference proteome</keyword>
<dbReference type="NCBIfam" id="TIGR02937">
    <property type="entry name" value="sigma70-ECF"/>
    <property type="match status" value="1"/>
</dbReference>
<evidence type="ECO:0000259" key="5">
    <source>
        <dbReference type="Pfam" id="PF04542"/>
    </source>
</evidence>
<name>A0ABS6EME4_9CLOT</name>
<dbReference type="PANTHER" id="PTHR43133">
    <property type="entry name" value="RNA POLYMERASE ECF-TYPE SIGMA FACTO"/>
    <property type="match status" value="1"/>
</dbReference>
<reference evidence="7 8" key="1">
    <citation type="submission" date="2021-06" db="EMBL/GenBank/DDBJ databases">
        <authorList>
            <person name="Sun Q."/>
            <person name="Li D."/>
        </authorList>
    </citation>
    <scope>NUCLEOTIDE SEQUENCE [LARGE SCALE GENOMIC DNA]</scope>
    <source>
        <strain evidence="7 8">MSJ-11</strain>
    </source>
</reference>
<evidence type="ECO:0000256" key="3">
    <source>
        <dbReference type="ARBA" id="ARBA00023125"/>
    </source>
</evidence>
<keyword evidence="2" id="KW-0731">Sigma factor</keyword>
<keyword evidence="4" id="KW-0804">Transcription</keyword>
<gene>
    <name evidence="7" type="ORF">KQI86_14665</name>
</gene>
<evidence type="ECO:0000256" key="1">
    <source>
        <dbReference type="ARBA" id="ARBA00023015"/>
    </source>
</evidence>
<dbReference type="RefSeq" id="WP_216440094.1">
    <property type="nucleotide sequence ID" value="NZ_JAHLQF010000003.1"/>
</dbReference>
<dbReference type="InterPro" id="IPR007627">
    <property type="entry name" value="RNA_pol_sigma70_r2"/>
</dbReference>
<keyword evidence="3" id="KW-0238">DNA-binding</keyword>
<dbReference type="PANTHER" id="PTHR43133:SF8">
    <property type="entry name" value="RNA POLYMERASE SIGMA FACTOR HI_1459-RELATED"/>
    <property type="match status" value="1"/>
</dbReference>
<sequence>MSVDIQEQYDKIYRYCYYKVGNSALAEDLTQETFLKYFAQNSYIEHGKKLAYLYTIARNLCIDSFRKVQPETLNDDIPDTDHFGRLELNIALRQALKTLPVREQELLLLRYANKLAVGEIASIMGISRFAVYRRTSSAIATLKTLFREEDFL</sequence>
<dbReference type="InterPro" id="IPR013249">
    <property type="entry name" value="RNA_pol_sigma70_r4_t2"/>
</dbReference>
<evidence type="ECO:0000256" key="4">
    <source>
        <dbReference type="ARBA" id="ARBA00023163"/>
    </source>
</evidence>
<dbReference type="InterPro" id="IPR039425">
    <property type="entry name" value="RNA_pol_sigma-70-like"/>
</dbReference>
<dbReference type="InterPro" id="IPR014284">
    <property type="entry name" value="RNA_pol_sigma-70_dom"/>
</dbReference>
<evidence type="ECO:0000259" key="6">
    <source>
        <dbReference type="Pfam" id="PF08281"/>
    </source>
</evidence>
<feature type="domain" description="RNA polymerase sigma-70 region 2" evidence="5">
    <location>
        <begin position="8"/>
        <end position="68"/>
    </location>
</feature>
<organism evidence="7 8">
    <name type="scientific">Clostridium mobile</name>
    <dbReference type="NCBI Taxonomy" id="2841512"/>
    <lineage>
        <taxon>Bacteria</taxon>
        <taxon>Bacillati</taxon>
        <taxon>Bacillota</taxon>
        <taxon>Clostridia</taxon>
        <taxon>Eubacteriales</taxon>
        <taxon>Clostridiaceae</taxon>
        <taxon>Clostridium</taxon>
    </lineage>
</organism>
<dbReference type="CDD" id="cd06171">
    <property type="entry name" value="Sigma70_r4"/>
    <property type="match status" value="1"/>
</dbReference>
<protein>
    <submittedName>
        <fullName evidence="7">RNA polymerase sigma factor</fullName>
    </submittedName>
</protein>
<comment type="caution">
    <text evidence="7">The sequence shown here is derived from an EMBL/GenBank/DDBJ whole genome shotgun (WGS) entry which is preliminary data.</text>
</comment>
<dbReference type="Pfam" id="PF08281">
    <property type="entry name" value="Sigma70_r4_2"/>
    <property type="match status" value="1"/>
</dbReference>
<dbReference type="EMBL" id="JAHLQF010000003">
    <property type="protein sequence ID" value="MBU5485559.1"/>
    <property type="molecule type" value="Genomic_DNA"/>
</dbReference>
<accession>A0ABS6EME4</accession>
<proteinExistence type="predicted"/>
<evidence type="ECO:0000256" key="2">
    <source>
        <dbReference type="ARBA" id="ARBA00023082"/>
    </source>
</evidence>
<evidence type="ECO:0000313" key="8">
    <source>
        <dbReference type="Proteomes" id="UP000726170"/>
    </source>
</evidence>
<keyword evidence="1" id="KW-0805">Transcription regulation</keyword>
<dbReference type="Pfam" id="PF04542">
    <property type="entry name" value="Sigma70_r2"/>
    <property type="match status" value="1"/>
</dbReference>
<dbReference type="Proteomes" id="UP000726170">
    <property type="component" value="Unassembled WGS sequence"/>
</dbReference>